<evidence type="ECO:0000256" key="2">
    <source>
        <dbReference type="ARBA" id="ARBA00022670"/>
    </source>
</evidence>
<evidence type="ECO:0000256" key="4">
    <source>
        <dbReference type="ARBA" id="ARBA00022825"/>
    </source>
</evidence>
<gene>
    <name evidence="7" type="ORF">H9661_14640</name>
</gene>
<protein>
    <submittedName>
        <fullName evidence="7">S8 family serine peptidase</fullName>
    </submittedName>
</protein>
<keyword evidence="3 5" id="KW-0378">Hydrolase</keyword>
<dbReference type="PANTHER" id="PTHR43399:SF4">
    <property type="entry name" value="CELL WALL-ASSOCIATED PROTEASE"/>
    <property type="match status" value="1"/>
</dbReference>
<feature type="active site" description="Charge relay system" evidence="5">
    <location>
        <position position="117"/>
    </location>
</feature>
<dbReference type="InterPro" id="IPR051048">
    <property type="entry name" value="Peptidase_S8/S53_subtilisin"/>
</dbReference>
<feature type="domain" description="Peptidase S8/S53" evidence="6">
    <location>
        <begin position="108"/>
        <end position="370"/>
    </location>
</feature>
<comment type="caution">
    <text evidence="7">The sequence shown here is derived from an EMBL/GenBank/DDBJ whole genome shotgun (WGS) entry which is preliminary data.</text>
</comment>
<dbReference type="InterPro" id="IPR023827">
    <property type="entry name" value="Peptidase_S8_Asp-AS"/>
</dbReference>
<dbReference type="InterPro" id="IPR000209">
    <property type="entry name" value="Peptidase_S8/S53_dom"/>
</dbReference>
<dbReference type="Pfam" id="PF00082">
    <property type="entry name" value="Peptidase_S8"/>
    <property type="match status" value="1"/>
</dbReference>
<evidence type="ECO:0000256" key="5">
    <source>
        <dbReference type="PROSITE-ProRule" id="PRU01240"/>
    </source>
</evidence>
<dbReference type="InterPro" id="IPR022398">
    <property type="entry name" value="Peptidase_S8_His-AS"/>
</dbReference>
<dbReference type="PROSITE" id="PS51892">
    <property type="entry name" value="SUBTILASE"/>
    <property type="match status" value="1"/>
</dbReference>
<evidence type="ECO:0000259" key="6">
    <source>
        <dbReference type="Pfam" id="PF00082"/>
    </source>
</evidence>
<dbReference type="PROSITE" id="PS00137">
    <property type="entry name" value="SUBTILASE_HIS"/>
    <property type="match status" value="1"/>
</dbReference>
<keyword evidence="2 5" id="KW-0645">Protease</keyword>
<reference evidence="7 8" key="1">
    <citation type="submission" date="2020-08" db="EMBL/GenBank/DDBJ databases">
        <title>A Genomic Blueprint of the Chicken Gut Microbiome.</title>
        <authorList>
            <person name="Gilroy R."/>
            <person name="Ravi A."/>
            <person name="Getino M."/>
            <person name="Pursley I."/>
            <person name="Horton D.L."/>
            <person name="Alikhan N.-F."/>
            <person name="Baker D."/>
            <person name="Gharbi K."/>
            <person name="Hall N."/>
            <person name="Watson M."/>
            <person name="Adriaenssens E.M."/>
            <person name="Foster-Nyarko E."/>
            <person name="Jarju S."/>
            <person name="Secka A."/>
            <person name="Antonio M."/>
            <person name="Oren A."/>
            <person name="Chaudhuri R."/>
            <person name="La Ragione R.M."/>
            <person name="Hildebrand F."/>
            <person name="Pallen M.J."/>
        </authorList>
    </citation>
    <scope>NUCLEOTIDE SEQUENCE [LARGE SCALE GENOMIC DNA]</scope>
    <source>
        <strain evidence="7 8">Sa3CVN1</strain>
    </source>
</reference>
<dbReference type="PROSITE" id="PS00136">
    <property type="entry name" value="SUBTILASE_ASP"/>
    <property type="match status" value="1"/>
</dbReference>
<dbReference type="Gene3D" id="3.40.50.200">
    <property type="entry name" value="Peptidase S8/S53 domain"/>
    <property type="match status" value="1"/>
</dbReference>
<accession>A0ABR8PWU3</accession>
<dbReference type="EMBL" id="JACSRA010000025">
    <property type="protein sequence ID" value="MBD7912593.1"/>
    <property type="molecule type" value="Genomic_DNA"/>
</dbReference>
<keyword evidence="4 5" id="KW-0720">Serine protease</keyword>
<name>A0ABR8PWU3_9CLOT</name>
<dbReference type="Proteomes" id="UP000627781">
    <property type="component" value="Unassembled WGS sequence"/>
</dbReference>
<comment type="similarity">
    <text evidence="1 5">Belongs to the peptidase S8 family.</text>
</comment>
<dbReference type="PANTHER" id="PTHR43399">
    <property type="entry name" value="SUBTILISIN-RELATED"/>
    <property type="match status" value="1"/>
</dbReference>
<feature type="active site" description="Charge relay system" evidence="5">
    <location>
        <position position="152"/>
    </location>
</feature>
<dbReference type="SUPFAM" id="SSF52743">
    <property type="entry name" value="Subtilisin-like"/>
    <property type="match status" value="1"/>
</dbReference>
<evidence type="ECO:0000313" key="7">
    <source>
        <dbReference type="EMBL" id="MBD7912593.1"/>
    </source>
</evidence>
<evidence type="ECO:0000313" key="8">
    <source>
        <dbReference type="Proteomes" id="UP000627781"/>
    </source>
</evidence>
<evidence type="ECO:0000256" key="3">
    <source>
        <dbReference type="ARBA" id="ARBA00022801"/>
    </source>
</evidence>
<dbReference type="InterPro" id="IPR015500">
    <property type="entry name" value="Peptidase_S8_subtilisin-rel"/>
</dbReference>
<dbReference type="PRINTS" id="PR00723">
    <property type="entry name" value="SUBTILISIN"/>
</dbReference>
<sequence>MFLYKNKLDKDLKHLISNNYYKFYRVLIKYKNIKDSIIKKISSSKGKLLYVLESSDLICAKIDGRLITNLLEYPEVQYIGFDEYVFLCGMSISTANNIHLCEQHSLSGKGVSIGIVDSGVYPHPDLLSPSNKIASFKDLINNLSYPYDDNGHGTCICGLIVSSGASSNNLYKGIAPHASLHCYKAFDALGKGYASDVLFSIEELIKHSSEFNIRILCLPFEMLTHNTFIIQAFNSSFLKATKLGIIPIVPSGSTLNSTNEIMGIATLSSCITVGGIDSTKTVKPYTYSSSGPYGKTLKPDLCAAAVNITSLNSDTSYISEKDGFKLYPPKLEASYKTFKGTSLAVAFLSGIGALLCEKNPSLSFKDFCSILKLSCDRQDFSISSQGEGLINISKLFI</sequence>
<evidence type="ECO:0000256" key="1">
    <source>
        <dbReference type="ARBA" id="ARBA00011073"/>
    </source>
</evidence>
<proteinExistence type="inferred from homology"/>
<dbReference type="InterPro" id="IPR036852">
    <property type="entry name" value="Peptidase_S8/S53_dom_sf"/>
</dbReference>
<keyword evidence="8" id="KW-1185">Reference proteome</keyword>
<organism evidence="7 8">
    <name type="scientific">Clostridium cibarium</name>
    <dbReference type="NCBI Taxonomy" id="2762247"/>
    <lineage>
        <taxon>Bacteria</taxon>
        <taxon>Bacillati</taxon>
        <taxon>Bacillota</taxon>
        <taxon>Clostridia</taxon>
        <taxon>Eubacteriales</taxon>
        <taxon>Clostridiaceae</taxon>
        <taxon>Clostridium</taxon>
    </lineage>
</organism>
<feature type="active site" description="Charge relay system" evidence="5">
    <location>
        <position position="342"/>
    </location>
</feature>
<dbReference type="RefSeq" id="WP_191769556.1">
    <property type="nucleotide sequence ID" value="NZ_JACSRA010000025.1"/>
</dbReference>